<feature type="region of interest" description="Disordered" evidence="10">
    <location>
        <begin position="78"/>
        <end position="121"/>
    </location>
</feature>
<dbReference type="PRINTS" id="PR01506">
    <property type="entry name" value="TATBPROTEIN"/>
</dbReference>
<name>A0ABZ0IE04_9GAMM</name>
<evidence type="ECO:0000256" key="4">
    <source>
        <dbReference type="ARBA" id="ARBA00022692"/>
    </source>
</evidence>
<dbReference type="RefSeq" id="WP_407328030.1">
    <property type="nucleotide sequence ID" value="NZ_CP136865.1"/>
</dbReference>
<keyword evidence="2 9" id="KW-0813">Transport</keyword>
<evidence type="ECO:0000256" key="1">
    <source>
        <dbReference type="ARBA" id="ARBA00004167"/>
    </source>
</evidence>
<evidence type="ECO:0000256" key="9">
    <source>
        <dbReference type="HAMAP-Rule" id="MF_00237"/>
    </source>
</evidence>
<evidence type="ECO:0000256" key="10">
    <source>
        <dbReference type="SAM" id="MobiDB-lite"/>
    </source>
</evidence>
<dbReference type="Pfam" id="PF02416">
    <property type="entry name" value="TatA_B_E"/>
    <property type="match status" value="1"/>
</dbReference>
<keyword evidence="8 9" id="KW-0472">Membrane</keyword>
<dbReference type="Proteomes" id="UP001626549">
    <property type="component" value="Chromosome"/>
</dbReference>
<sequence length="121" mass="13204">MFDIGFAELLIIGVVALLVIGPERLPDAVRTASAWLNRIRRGFNDIKQEVQQELHNDAVMKDLRAIKDTGEELRRETQALGSDLSSGLNIPDPMAEIGATSDVPESSDEDSKTATDSKPVD</sequence>
<dbReference type="InterPro" id="IPR018448">
    <property type="entry name" value="TatB"/>
</dbReference>
<comment type="similarity">
    <text evidence="9">Belongs to the TatB family.</text>
</comment>
<evidence type="ECO:0000313" key="12">
    <source>
        <dbReference type="Proteomes" id="UP001626549"/>
    </source>
</evidence>
<evidence type="ECO:0000313" key="11">
    <source>
        <dbReference type="EMBL" id="WOJ97281.1"/>
    </source>
</evidence>
<evidence type="ECO:0000256" key="7">
    <source>
        <dbReference type="ARBA" id="ARBA00023010"/>
    </source>
</evidence>
<comment type="function">
    <text evidence="9">Part of the twin-arginine translocation (Tat) system that transports large folded proteins containing a characteristic twin-arginine motif in their signal peptide across membranes. Together with TatC, TatB is part of a receptor directly interacting with Tat signal peptides. TatB may form an oligomeric binding site that transiently accommodates folded Tat precursor proteins before their translocation.</text>
</comment>
<gene>
    <name evidence="9 11" type="primary">tatB</name>
    <name evidence="11" type="ORF">R0137_01605</name>
</gene>
<feature type="compositionally biased region" description="Polar residues" evidence="10">
    <location>
        <begin position="79"/>
        <end position="88"/>
    </location>
</feature>
<dbReference type="InterPro" id="IPR003369">
    <property type="entry name" value="TatA/B/E"/>
</dbReference>
<keyword evidence="6 9" id="KW-1133">Transmembrane helix</keyword>
<evidence type="ECO:0000256" key="5">
    <source>
        <dbReference type="ARBA" id="ARBA00022927"/>
    </source>
</evidence>
<evidence type="ECO:0000256" key="3">
    <source>
        <dbReference type="ARBA" id="ARBA00022475"/>
    </source>
</evidence>
<accession>A0ABZ0IE04</accession>
<dbReference type="HAMAP" id="MF_00237">
    <property type="entry name" value="TatB"/>
    <property type="match status" value="1"/>
</dbReference>
<evidence type="ECO:0000256" key="8">
    <source>
        <dbReference type="ARBA" id="ARBA00023136"/>
    </source>
</evidence>
<evidence type="ECO:0000256" key="6">
    <source>
        <dbReference type="ARBA" id="ARBA00022989"/>
    </source>
</evidence>
<organism evidence="11 12">
    <name type="scientific">Congregibacter brevis</name>
    <dbReference type="NCBI Taxonomy" id="3081201"/>
    <lineage>
        <taxon>Bacteria</taxon>
        <taxon>Pseudomonadati</taxon>
        <taxon>Pseudomonadota</taxon>
        <taxon>Gammaproteobacteria</taxon>
        <taxon>Cellvibrionales</taxon>
        <taxon>Halieaceae</taxon>
        <taxon>Congregibacter</taxon>
    </lineage>
</organism>
<evidence type="ECO:0000256" key="2">
    <source>
        <dbReference type="ARBA" id="ARBA00022448"/>
    </source>
</evidence>
<dbReference type="PANTHER" id="PTHR33162">
    <property type="entry name" value="SEC-INDEPENDENT PROTEIN TRANSLOCASE PROTEIN TATA, CHLOROPLASTIC"/>
    <property type="match status" value="1"/>
</dbReference>
<dbReference type="NCBIfam" id="TIGR01410">
    <property type="entry name" value="tatB"/>
    <property type="match status" value="1"/>
</dbReference>
<reference evidence="11 12" key="1">
    <citation type="submission" date="2023-10" db="EMBL/GenBank/DDBJ databases">
        <title>Two novel species belonging to the OM43/NOR5 clade.</title>
        <authorList>
            <person name="Park M."/>
        </authorList>
    </citation>
    <scope>NUCLEOTIDE SEQUENCE [LARGE SCALE GENOMIC DNA]</scope>
    <source>
        <strain evidence="11 12">IMCC45268</strain>
    </source>
</reference>
<keyword evidence="7 9" id="KW-0811">Translocation</keyword>
<keyword evidence="5 9" id="KW-0653">Protein transport</keyword>
<dbReference type="PANTHER" id="PTHR33162:SF1">
    <property type="entry name" value="SEC-INDEPENDENT PROTEIN TRANSLOCASE PROTEIN TATA, CHLOROPLASTIC"/>
    <property type="match status" value="1"/>
</dbReference>
<proteinExistence type="inferred from homology"/>
<keyword evidence="4 9" id="KW-0812">Transmembrane</keyword>
<dbReference type="EMBL" id="CP136865">
    <property type="protein sequence ID" value="WOJ97281.1"/>
    <property type="molecule type" value="Genomic_DNA"/>
</dbReference>
<dbReference type="Gene3D" id="1.20.5.3310">
    <property type="match status" value="1"/>
</dbReference>
<keyword evidence="12" id="KW-1185">Reference proteome</keyword>
<keyword evidence="3 9" id="KW-1003">Cell membrane</keyword>
<comment type="subcellular location">
    <subcellularLocation>
        <location evidence="9">Cell membrane</location>
        <topology evidence="9">Single-pass membrane protein</topology>
    </subcellularLocation>
    <subcellularLocation>
        <location evidence="1">Membrane</location>
        <topology evidence="1">Single-pass membrane protein</topology>
    </subcellularLocation>
</comment>
<comment type="subunit">
    <text evidence="9">The Tat system comprises two distinct complexes: a TatABC complex, containing multiple copies of TatA, TatB and TatC subunits, and a separate TatA complex, containing only TatA subunits. Substrates initially bind to the TatABC complex, which probably triggers association of the separate TatA complex to form the active translocon.</text>
</comment>
<protein>
    <recommendedName>
        <fullName evidence="9">Sec-independent protein translocase protein TatB</fullName>
    </recommendedName>
</protein>
<feature type="compositionally biased region" description="Basic and acidic residues" evidence="10">
    <location>
        <begin position="109"/>
        <end position="121"/>
    </location>
</feature>